<dbReference type="EMBL" id="AP023322">
    <property type="protein sequence ID" value="BCI61732.1"/>
    <property type="molecule type" value="Genomic_DNA"/>
</dbReference>
<evidence type="ECO:0008006" key="3">
    <source>
        <dbReference type="Google" id="ProtNLM"/>
    </source>
</evidence>
<evidence type="ECO:0000313" key="1">
    <source>
        <dbReference type="EMBL" id="BCI61732.1"/>
    </source>
</evidence>
<dbReference type="KEGG" id="copr:Cop2CBH44_00850"/>
<evidence type="ECO:0000313" key="2">
    <source>
        <dbReference type="Proteomes" id="UP000594042"/>
    </source>
</evidence>
<reference evidence="2" key="1">
    <citation type="submission" date="2020-07" db="EMBL/GenBank/DDBJ databases">
        <title>Complete genome sequencing of Coprobacter sp. strain 2CBH44.</title>
        <authorList>
            <person name="Sakamoto M."/>
            <person name="Murakami T."/>
            <person name="Mori H."/>
        </authorList>
    </citation>
    <scope>NUCLEOTIDE SEQUENCE [LARGE SCALE GENOMIC DNA]</scope>
    <source>
        <strain evidence="2">2CBH44</strain>
    </source>
</reference>
<dbReference type="RefSeq" id="WP_200755288.1">
    <property type="nucleotide sequence ID" value="NZ_AP023322.1"/>
</dbReference>
<gene>
    <name evidence="1" type="ORF">Cop2CBH44_00850</name>
</gene>
<dbReference type="Proteomes" id="UP000594042">
    <property type="component" value="Chromosome"/>
</dbReference>
<keyword evidence="2" id="KW-1185">Reference proteome</keyword>
<accession>A0A7G1HSM5</accession>
<dbReference type="AlphaFoldDB" id="A0A7G1HSM5"/>
<dbReference type="PROSITE" id="PS51257">
    <property type="entry name" value="PROKAR_LIPOPROTEIN"/>
    <property type="match status" value="1"/>
</dbReference>
<name>A0A7G1HSM5_9BACT</name>
<sequence>MRRFSAHMVYVAVVLPLLCGCRKDLCYDHESHSFSVKTDVAASWEQEWERTYAVDWEQEWNAAWRRGYDELRPEVSEGIRGVVYNPDGRFVENNLPAEGGRLPMSEGVHSLLFYNNDTEYIVFSGLSASATATATTRTLTRSGFKELHGDERTVNPPDMLYGCYMEEHFAERTLEAVELPVVMRPLTYTYLIRYEFRKGVKYVALARGALAGMAESVYLKDGHTGPEAATVMFDCTVEDFGAEAQVQSFGVPDYPGDHYVRGGEDERRYSLNLEVRMRNGKFKTFEFDVTGQVKGQPRGGVIVVKGLEISDEEGGGVGGGFDVDVDGWGDYVDIPVPIG</sequence>
<organism evidence="1 2">
    <name type="scientific">Coprobacter secundus subsp. similis</name>
    <dbReference type="NCBI Taxonomy" id="2751153"/>
    <lineage>
        <taxon>Bacteria</taxon>
        <taxon>Pseudomonadati</taxon>
        <taxon>Bacteroidota</taxon>
        <taxon>Bacteroidia</taxon>
        <taxon>Bacteroidales</taxon>
        <taxon>Barnesiellaceae</taxon>
        <taxon>Coprobacter</taxon>
    </lineage>
</organism>
<dbReference type="Pfam" id="PF17145">
    <property type="entry name" value="DUF5119"/>
    <property type="match status" value="1"/>
</dbReference>
<proteinExistence type="predicted"/>
<protein>
    <recommendedName>
        <fullName evidence="3">DUF5119 domain-containing protein</fullName>
    </recommendedName>
</protein>
<dbReference type="InterPro" id="IPR033410">
    <property type="entry name" value="DUF5119"/>
</dbReference>